<evidence type="ECO:0000256" key="5">
    <source>
        <dbReference type="ARBA" id="ARBA00022984"/>
    </source>
</evidence>
<feature type="transmembrane region" description="Helical" evidence="8">
    <location>
        <begin position="294"/>
        <end position="313"/>
    </location>
</feature>
<dbReference type="GO" id="GO:0034204">
    <property type="term" value="P:lipid translocation"/>
    <property type="evidence" value="ECO:0007669"/>
    <property type="project" value="TreeGrafter"/>
</dbReference>
<gene>
    <name evidence="8" type="primary">murJ</name>
    <name evidence="9" type="ORF">COU46_02370</name>
</gene>
<reference evidence="10" key="1">
    <citation type="submission" date="2017-09" db="EMBL/GenBank/DDBJ databases">
        <title>Depth-based differentiation of microbial function through sediment-hosted aquifers and enrichment of novel symbionts in the deep terrestrial subsurface.</title>
        <authorList>
            <person name="Probst A.J."/>
            <person name="Ladd B."/>
            <person name="Jarett J.K."/>
            <person name="Geller-Mcgrath D.E."/>
            <person name="Sieber C.M.K."/>
            <person name="Emerson J.B."/>
            <person name="Anantharaman K."/>
            <person name="Thomas B.C."/>
            <person name="Malmstrom R."/>
            <person name="Stieglmeier M."/>
            <person name="Klingl A."/>
            <person name="Woyke T."/>
            <person name="Ryan C.M."/>
            <person name="Banfield J.F."/>
        </authorList>
    </citation>
    <scope>NUCLEOTIDE SEQUENCE [LARGE SCALE GENOMIC DNA]</scope>
</reference>
<keyword evidence="2 8" id="KW-1003">Cell membrane</keyword>
<name>A0A2H0TFD8_9BACT</name>
<dbReference type="GO" id="GO:0015648">
    <property type="term" value="F:lipid-linked peptidoglycan transporter activity"/>
    <property type="evidence" value="ECO:0007669"/>
    <property type="project" value="UniProtKB-UniRule"/>
</dbReference>
<evidence type="ECO:0000256" key="4">
    <source>
        <dbReference type="ARBA" id="ARBA00022960"/>
    </source>
</evidence>
<proteinExistence type="inferred from homology"/>
<dbReference type="AlphaFoldDB" id="A0A2H0TFD8"/>
<evidence type="ECO:0000256" key="6">
    <source>
        <dbReference type="ARBA" id="ARBA00022989"/>
    </source>
</evidence>
<keyword evidence="8" id="KW-0961">Cell wall biogenesis/degradation</keyword>
<feature type="transmembrane region" description="Helical" evidence="8">
    <location>
        <begin position="334"/>
        <end position="357"/>
    </location>
</feature>
<comment type="pathway">
    <text evidence="8">Cell wall biogenesis; peptidoglycan biosynthesis.</text>
</comment>
<feature type="transmembrane region" description="Helical" evidence="8">
    <location>
        <begin position="449"/>
        <end position="475"/>
    </location>
</feature>
<feature type="transmembrane region" description="Helical" evidence="8">
    <location>
        <begin position="487"/>
        <end position="505"/>
    </location>
</feature>
<feature type="transmembrane region" description="Helical" evidence="8">
    <location>
        <begin position="401"/>
        <end position="425"/>
    </location>
</feature>
<dbReference type="CDD" id="cd13123">
    <property type="entry name" value="MATE_MurJ_like"/>
    <property type="match status" value="1"/>
</dbReference>
<sequence length="574" mass="62782">MKHNFKIHKDHKVTLGRISQFFQRESTGVHQAAFLLGSATLLTKILALLRDRLLASAFGAGETLDIYYASFRLPDLLFTIFLFLAASTALIPILFREEKKGQEDSRIFIGNIASWFLVLMAAASIILFFLMPSLTKIISPGFSPENQQQLVVLTRILILQVLFLGISNIVSSVIQAYRRFLIYALSPLLYNLGIIFGILFLYPKMGTPGLAIGAVIGAFLHFSVQLPSLFSLGFRPYFSLKITPAIKETVRLSAPRTLGLSLNQLTFIAITAIASTLGAGSIAIFNLAYNLQGVPLSVIGVSYSVAAFPFLARANGKEHNNEFITYIYGALRHILFWALPATALMIVLRAQIVRVILGSGNFGWADTRLTAAALAIFSASLFAQSLILLYSRSFYAAGKTVAPVIINALGTIFIISSSFLLLSIFDASEGFKIWFENILRVTDVKTTKILLLTTSFSLGSLLNLALLAFIFHKIWGTIKNGAFRDSILQIIFASVVTGVISYFALRILDNIFDINTFVGISAQGLISALAGLGAGGVLLLLLKNKEIYEVKSALLRQFWKTPVVATEPPVGTDL</sequence>
<keyword evidence="7 8" id="KW-0472">Membrane</keyword>
<dbReference type="GO" id="GO:0005886">
    <property type="term" value="C:plasma membrane"/>
    <property type="evidence" value="ECO:0007669"/>
    <property type="project" value="UniProtKB-SubCell"/>
</dbReference>
<comment type="similarity">
    <text evidence="8">Belongs to the MurJ/MviN family.</text>
</comment>
<feature type="transmembrane region" description="Helical" evidence="8">
    <location>
        <begin position="517"/>
        <end position="542"/>
    </location>
</feature>
<evidence type="ECO:0000256" key="8">
    <source>
        <dbReference type="HAMAP-Rule" id="MF_02078"/>
    </source>
</evidence>
<feature type="transmembrane region" description="Helical" evidence="8">
    <location>
        <begin position="76"/>
        <end position="95"/>
    </location>
</feature>
<evidence type="ECO:0000256" key="1">
    <source>
        <dbReference type="ARBA" id="ARBA00004651"/>
    </source>
</evidence>
<protein>
    <recommendedName>
        <fullName evidence="8">Probable lipid II flippase MurJ</fullName>
    </recommendedName>
</protein>
<feature type="transmembrane region" description="Helical" evidence="8">
    <location>
        <begin position="107"/>
        <end position="130"/>
    </location>
</feature>
<dbReference type="InterPro" id="IPR051050">
    <property type="entry name" value="Lipid_II_flippase_MurJ/MviN"/>
</dbReference>
<evidence type="ECO:0000256" key="3">
    <source>
        <dbReference type="ARBA" id="ARBA00022692"/>
    </source>
</evidence>
<comment type="caution">
    <text evidence="9">The sequence shown here is derived from an EMBL/GenBank/DDBJ whole genome shotgun (WGS) entry which is preliminary data.</text>
</comment>
<dbReference type="Pfam" id="PF03023">
    <property type="entry name" value="MurJ"/>
    <property type="match status" value="1"/>
</dbReference>
<feature type="transmembrane region" description="Helical" evidence="8">
    <location>
        <begin position="265"/>
        <end position="288"/>
    </location>
</feature>
<feature type="transmembrane region" description="Helical" evidence="8">
    <location>
        <begin position="369"/>
        <end position="389"/>
    </location>
</feature>
<comment type="function">
    <text evidence="8">Involved in peptidoglycan biosynthesis. Transports lipid-linked peptidoglycan precursors from the inner to the outer leaflet of the cytoplasmic membrane.</text>
</comment>
<feature type="transmembrane region" description="Helical" evidence="8">
    <location>
        <begin position="32"/>
        <end position="49"/>
    </location>
</feature>
<evidence type="ECO:0000256" key="2">
    <source>
        <dbReference type="ARBA" id="ARBA00022475"/>
    </source>
</evidence>
<keyword evidence="5 8" id="KW-0573">Peptidoglycan synthesis</keyword>
<evidence type="ECO:0000313" key="9">
    <source>
        <dbReference type="EMBL" id="PIR70278.1"/>
    </source>
</evidence>
<evidence type="ECO:0000256" key="7">
    <source>
        <dbReference type="ARBA" id="ARBA00023136"/>
    </source>
</evidence>
<dbReference type="UniPathway" id="UPA00219"/>
<keyword evidence="6 8" id="KW-1133">Transmembrane helix</keyword>
<keyword evidence="4 8" id="KW-0133">Cell shape</keyword>
<dbReference type="PANTHER" id="PTHR47019">
    <property type="entry name" value="LIPID II FLIPPASE MURJ"/>
    <property type="match status" value="1"/>
</dbReference>
<feature type="transmembrane region" description="Helical" evidence="8">
    <location>
        <begin position="182"/>
        <end position="203"/>
    </location>
</feature>
<accession>A0A2H0TFD8</accession>
<dbReference type="Proteomes" id="UP000229383">
    <property type="component" value="Unassembled WGS sequence"/>
</dbReference>
<dbReference type="EMBL" id="PFCN01000029">
    <property type="protein sequence ID" value="PIR70278.1"/>
    <property type="molecule type" value="Genomic_DNA"/>
</dbReference>
<dbReference type="InterPro" id="IPR004268">
    <property type="entry name" value="MurJ"/>
</dbReference>
<comment type="subcellular location">
    <subcellularLocation>
        <location evidence="1 8">Cell membrane</location>
        <topology evidence="1 8">Multi-pass membrane protein</topology>
    </subcellularLocation>
</comment>
<dbReference type="PRINTS" id="PR01806">
    <property type="entry name" value="VIRFACTRMVIN"/>
</dbReference>
<keyword evidence="3 8" id="KW-0812">Transmembrane</keyword>
<dbReference type="HAMAP" id="MF_02078">
    <property type="entry name" value="MurJ_MviN"/>
    <property type="match status" value="1"/>
</dbReference>
<dbReference type="GO" id="GO:0009252">
    <property type="term" value="P:peptidoglycan biosynthetic process"/>
    <property type="evidence" value="ECO:0007669"/>
    <property type="project" value="UniProtKB-UniRule"/>
</dbReference>
<dbReference type="GO" id="GO:0071555">
    <property type="term" value="P:cell wall organization"/>
    <property type="evidence" value="ECO:0007669"/>
    <property type="project" value="UniProtKB-KW"/>
</dbReference>
<dbReference type="PANTHER" id="PTHR47019:SF1">
    <property type="entry name" value="LIPID II FLIPPASE MURJ"/>
    <property type="match status" value="1"/>
</dbReference>
<organism evidence="9 10">
    <name type="scientific">Candidatus Niyogibacteria bacterium CG10_big_fil_rev_8_21_14_0_10_42_19</name>
    <dbReference type="NCBI Taxonomy" id="1974725"/>
    <lineage>
        <taxon>Bacteria</taxon>
        <taxon>Candidatus Niyogiibacteriota</taxon>
    </lineage>
</organism>
<dbReference type="GO" id="GO:0008360">
    <property type="term" value="P:regulation of cell shape"/>
    <property type="evidence" value="ECO:0007669"/>
    <property type="project" value="UniProtKB-KW"/>
</dbReference>
<feature type="transmembrane region" description="Helical" evidence="8">
    <location>
        <begin position="209"/>
        <end position="232"/>
    </location>
</feature>
<keyword evidence="8" id="KW-0813">Transport</keyword>
<feature type="transmembrane region" description="Helical" evidence="8">
    <location>
        <begin position="150"/>
        <end position="170"/>
    </location>
</feature>
<evidence type="ECO:0000313" key="10">
    <source>
        <dbReference type="Proteomes" id="UP000229383"/>
    </source>
</evidence>